<sequence length="143" mass="16124">MKLKFNHEGLAVPVSQGMIDLIHQCSNNIIEDSATLDGFTINFKDTSYSASSGGYHPVEIGLFKNAQGIFCLSYITDFAYVGIQYPELIKDVDFNFDAGQLQGYLMNSCLTNNDTQEFYVLWEGNFLSYVDMECFDEVTVHLL</sequence>
<protein>
    <submittedName>
        <fullName evidence="1">DUF2787 family protein</fullName>
    </submittedName>
</protein>
<proteinExistence type="predicted"/>
<dbReference type="Proteomes" id="UP001379949">
    <property type="component" value="Unassembled WGS sequence"/>
</dbReference>
<accession>A0ABU9GAN0</accession>
<dbReference type="EMBL" id="JBAKAR010000021">
    <property type="protein sequence ID" value="MEL0614848.1"/>
    <property type="molecule type" value="Genomic_DNA"/>
</dbReference>
<dbReference type="RefSeq" id="WP_341568111.1">
    <property type="nucleotide sequence ID" value="NZ_JBAKAR010000021.1"/>
</dbReference>
<dbReference type="InterPro" id="IPR021248">
    <property type="entry name" value="DUF2787"/>
</dbReference>
<evidence type="ECO:0000313" key="1">
    <source>
        <dbReference type="EMBL" id="MEL0614848.1"/>
    </source>
</evidence>
<evidence type="ECO:0000313" key="2">
    <source>
        <dbReference type="Proteomes" id="UP001379949"/>
    </source>
</evidence>
<organism evidence="1 2">
    <name type="scientific">Marinomonas arenicola</name>
    <dbReference type="NCBI Taxonomy" id="569601"/>
    <lineage>
        <taxon>Bacteria</taxon>
        <taxon>Pseudomonadati</taxon>
        <taxon>Pseudomonadota</taxon>
        <taxon>Gammaproteobacteria</taxon>
        <taxon>Oceanospirillales</taxon>
        <taxon>Oceanospirillaceae</taxon>
        <taxon>Marinomonas</taxon>
    </lineage>
</organism>
<dbReference type="PANTHER" id="PTHR38978:SF2">
    <property type="entry name" value="DUF2787 DOMAIN-CONTAINING PROTEIN"/>
    <property type="match status" value="1"/>
</dbReference>
<name>A0ABU9GAN0_9GAMM</name>
<keyword evidence="2" id="KW-1185">Reference proteome</keyword>
<reference evidence="1 2" key="1">
    <citation type="submission" date="2024-02" db="EMBL/GenBank/DDBJ databases">
        <title>Bacteria isolated from the canopy kelp, Nereocystis luetkeana.</title>
        <authorList>
            <person name="Pfister C.A."/>
            <person name="Younker I.T."/>
            <person name="Light S.H."/>
        </authorList>
    </citation>
    <scope>NUCLEOTIDE SEQUENCE [LARGE SCALE GENOMIC DNA]</scope>
    <source>
        <strain evidence="1 2">TI.4.07</strain>
    </source>
</reference>
<comment type="caution">
    <text evidence="1">The sequence shown here is derived from an EMBL/GenBank/DDBJ whole genome shotgun (WGS) entry which is preliminary data.</text>
</comment>
<dbReference type="Pfam" id="PF10980">
    <property type="entry name" value="DUF2787"/>
    <property type="match status" value="1"/>
</dbReference>
<dbReference type="PANTHER" id="PTHR38978">
    <property type="entry name" value="DUF2787 DOMAIN-CONTAINING PROTEIN"/>
    <property type="match status" value="1"/>
</dbReference>
<dbReference type="Gene3D" id="3.10.450.430">
    <property type="entry name" value="Protein of unknown function DUF2787"/>
    <property type="match status" value="1"/>
</dbReference>
<gene>
    <name evidence="1" type="ORF">V6242_16975</name>
</gene>